<dbReference type="Pfam" id="PF01007">
    <property type="entry name" value="IRK"/>
    <property type="match status" value="1"/>
</dbReference>
<dbReference type="PANTHER" id="PTHR11767">
    <property type="entry name" value="INWARD RECTIFIER POTASSIUM CHANNEL"/>
    <property type="match status" value="1"/>
</dbReference>
<evidence type="ECO:0000256" key="1">
    <source>
        <dbReference type="RuleBase" id="RU003822"/>
    </source>
</evidence>
<dbReference type="InterPro" id="IPR013518">
    <property type="entry name" value="K_chnl_inward-rec_Kir_cyto"/>
</dbReference>
<feature type="transmembrane region" description="Helical" evidence="3">
    <location>
        <begin position="532"/>
        <end position="554"/>
    </location>
</feature>
<organism evidence="5 6">
    <name type="scientific">Perkinsus olseni</name>
    <name type="common">Perkinsus atlanticus</name>
    <dbReference type="NCBI Taxonomy" id="32597"/>
    <lineage>
        <taxon>Eukaryota</taxon>
        <taxon>Sar</taxon>
        <taxon>Alveolata</taxon>
        <taxon>Perkinsozoa</taxon>
        <taxon>Perkinsea</taxon>
        <taxon>Perkinsida</taxon>
        <taxon>Perkinsidae</taxon>
        <taxon>Perkinsus</taxon>
    </lineage>
</organism>
<comment type="subcellular location">
    <subcellularLocation>
        <location evidence="1">Membrane</location>
        <topology evidence="1">Multi-pass membrane protein</topology>
    </subcellularLocation>
</comment>
<proteinExistence type="inferred from homology"/>
<feature type="compositionally biased region" description="Polar residues" evidence="2">
    <location>
        <begin position="78"/>
        <end position="87"/>
    </location>
</feature>
<keyword evidence="3" id="KW-0472">Membrane</keyword>
<dbReference type="Gene3D" id="1.10.287.70">
    <property type="match status" value="1"/>
</dbReference>
<dbReference type="GO" id="GO:0005886">
    <property type="term" value="C:plasma membrane"/>
    <property type="evidence" value="ECO:0007669"/>
    <property type="project" value="TreeGrafter"/>
</dbReference>
<feature type="compositionally biased region" description="Basic residues" evidence="2">
    <location>
        <begin position="352"/>
        <end position="363"/>
    </location>
</feature>
<feature type="region of interest" description="Disordered" evidence="2">
    <location>
        <begin position="262"/>
        <end position="291"/>
    </location>
</feature>
<reference evidence="5 6" key="1">
    <citation type="submission" date="2020-04" db="EMBL/GenBank/DDBJ databases">
        <title>Perkinsus olseni comparative genomics.</title>
        <authorList>
            <person name="Bogema D.R."/>
        </authorList>
    </citation>
    <scope>NUCLEOTIDE SEQUENCE [LARGE SCALE GENOMIC DNA]</scope>
    <source>
        <strain evidence="5">ATCC PRA-179</strain>
    </source>
</reference>
<keyword evidence="1" id="KW-0630">Potassium</keyword>
<keyword evidence="1" id="KW-0813">Transport</keyword>
<name>A0A7J6MBD9_PEROL</name>
<dbReference type="InterPro" id="IPR040445">
    <property type="entry name" value="Kir_TM"/>
</dbReference>
<gene>
    <name evidence="5" type="ORF">FOZ61_005948</name>
</gene>
<dbReference type="OrthoDB" id="273257at2759"/>
<feature type="transmembrane region" description="Helical" evidence="3">
    <location>
        <begin position="596"/>
        <end position="617"/>
    </location>
</feature>
<dbReference type="GO" id="GO:1990573">
    <property type="term" value="P:potassium ion import across plasma membrane"/>
    <property type="evidence" value="ECO:0007669"/>
    <property type="project" value="TreeGrafter"/>
</dbReference>
<accession>A0A7J6MBD9</accession>
<evidence type="ECO:0000313" key="6">
    <source>
        <dbReference type="Proteomes" id="UP000570595"/>
    </source>
</evidence>
<keyword evidence="1" id="KW-0406">Ion transport</keyword>
<keyword evidence="3" id="KW-1133">Transmembrane helix</keyword>
<feature type="region of interest" description="Disordered" evidence="2">
    <location>
        <begin position="303"/>
        <end position="363"/>
    </location>
</feature>
<feature type="region of interest" description="Disordered" evidence="2">
    <location>
        <begin position="390"/>
        <end position="449"/>
    </location>
</feature>
<dbReference type="GO" id="GO:0034765">
    <property type="term" value="P:regulation of monoatomic ion transmembrane transport"/>
    <property type="evidence" value="ECO:0007669"/>
    <property type="project" value="TreeGrafter"/>
</dbReference>
<keyword evidence="1" id="KW-0851">Voltage-gated channel</keyword>
<dbReference type="AlphaFoldDB" id="A0A7J6MBD9"/>
<comment type="similarity">
    <text evidence="1">Belongs to the inward rectifier-type potassium channel (TC 1.A.2.1) family.</text>
</comment>
<feature type="compositionally biased region" description="Basic residues" evidence="2">
    <location>
        <begin position="781"/>
        <end position="796"/>
    </location>
</feature>
<keyword evidence="1" id="KW-0633">Potassium transport</keyword>
<feature type="domain" description="Potassium channel inwardly rectifying transmembrane" evidence="4">
    <location>
        <begin position="513"/>
        <end position="619"/>
    </location>
</feature>
<comment type="caution">
    <text evidence="5">The sequence shown here is derived from an EMBL/GenBank/DDBJ whole genome shotgun (WGS) entry which is preliminary data.</text>
</comment>
<evidence type="ECO:0000313" key="5">
    <source>
        <dbReference type="EMBL" id="KAF4668696.1"/>
    </source>
</evidence>
<feature type="transmembrane region" description="Helical" evidence="3">
    <location>
        <begin position="566"/>
        <end position="584"/>
    </location>
</feature>
<dbReference type="PANTHER" id="PTHR11767:SF102">
    <property type="entry name" value="INWARDLY RECTIFYING POTASSIUM CHANNEL 1, ISOFORM F"/>
    <property type="match status" value="1"/>
</dbReference>
<dbReference type="InterPro" id="IPR016449">
    <property type="entry name" value="K_chnl_inward-rec_Kir"/>
</dbReference>
<protein>
    <recommendedName>
        <fullName evidence="4">Potassium channel inwardly rectifying transmembrane domain-containing protein</fullName>
    </recommendedName>
</protein>
<feature type="region of interest" description="Disordered" evidence="2">
    <location>
        <begin position="61"/>
        <end position="107"/>
    </location>
</feature>
<dbReference type="EMBL" id="JABAHT010000033">
    <property type="protein sequence ID" value="KAF4668696.1"/>
    <property type="molecule type" value="Genomic_DNA"/>
</dbReference>
<feature type="compositionally biased region" description="Polar residues" evidence="2">
    <location>
        <begin position="314"/>
        <end position="324"/>
    </location>
</feature>
<dbReference type="Proteomes" id="UP000570595">
    <property type="component" value="Unassembled WGS sequence"/>
</dbReference>
<evidence type="ECO:0000256" key="2">
    <source>
        <dbReference type="SAM" id="MobiDB-lite"/>
    </source>
</evidence>
<feature type="compositionally biased region" description="Low complexity" evidence="2">
    <location>
        <begin position="436"/>
        <end position="449"/>
    </location>
</feature>
<feature type="compositionally biased region" description="Basic and acidic residues" evidence="2">
    <location>
        <begin position="325"/>
        <end position="340"/>
    </location>
</feature>
<keyword evidence="1" id="KW-0407">Ion channel</keyword>
<evidence type="ECO:0000259" key="4">
    <source>
        <dbReference type="Pfam" id="PF01007"/>
    </source>
</evidence>
<dbReference type="GO" id="GO:0005242">
    <property type="term" value="F:inward rectifier potassium channel activity"/>
    <property type="evidence" value="ECO:0007669"/>
    <property type="project" value="InterPro"/>
</dbReference>
<evidence type="ECO:0000256" key="3">
    <source>
        <dbReference type="SAM" id="Phobius"/>
    </source>
</evidence>
<dbReference type="Gene3D" id="2.60.40.1400">
    <property type="entry name" value="G protein-activated inward rectifier potassium channel 1"/>
    <property type="match status" value="2"/>
</dbReference>
<dbReference type="GO" id="GO:0034702">
    <property type="term" value="C:monoatomic ion channel complex"/>
    <property type="evidence" value="ECO:0007669"/>
    <property type="project" value="UniProtKB-KW"/>
</dbReference>
<feature type="region of interest" description="Disordered" evidence="2">
    <location>
        <begin position="774"/>
        <end position="812"/>
    </location>
</feature>
<sequence>MRLFLVEHDTSLDGWSCPTVQELHFFDTSMPLEFMSLPVEVCAYIPLDKLAVIADIDDEADADSNSSSCDDVPGGESNPLSCSNAPSPSLAEDGKLPTEQPYDNTNTITLRERNWVRHFSPGFNNHIEALNHRTLPPIPKSVKGPAAASLVQDNPGRAVSPERRLRQMQSTTSKSSSSFELVCTVEFTDATTGNEINARKSWPLSEVTWLPAGTEGSLCWAQIVKRIGDDGSYDVDVSNLDALTDDAYALVEANRVESANDFTVCGESPDSTGCDDSEGPTTGTRHRRAAQCRSHTLSDWGIKFNSSSESSESTVVPSGGTKSSAGDDHDIENPRDKGATPHDVSASSPSHEKKKRRSVSPRWRSRWRKLRSRLVDSLVLRLTTPEPQQVYDTSLPLPADDNEFDDRGKVSGADRPVQPTRLEPTNERYRRRSSASRRSAGGAGSSSSHRLSMILSPADLGAFVEAVNETRRRSTIARKTYNELFSSATGKSIVSKRGVYNVDLRLSAAARLWLTWKFDLFPTLIRMSWQKLWFYCFCCYMLLIGVFATALSLSDPTMACVDEAHGWFDAFFFTVETMFTIGYGAMHPVCFSTHSWVTVMAISGVMCHTGLTGVVFAKFTLGNRHELSCAFSTVLYAIPCVEYHHYHHHSHYNLHNHRLPDPFLSEDSSISDRSLRHQGGPRSESSYSVSSASVSLPDEESTVQLCFRLVNVFHRHFFGVNIRCFLVEHHPCKTDGWVCPSVEEISDISTSIPLEFMSLPVEVTVTVPYRRVDKRMGTSRRERRKVKPGRLTKRKERQGPHQAARQHFDLRESELLTEDHPEGDSTEFELVCTIEFTDATTGRVIGVRKSWNLHKVIWMPEGTERINWRNIVHRQGDSGCYDVDVNCLDKVYFHEKQSNSAAPAAEVADDGSVTRVRVNEDRAMRNGSLLGPIMRAFPSLSASRTNSGISAEDATRPLLERLNAGEHG</sequence>
<dbReference type="SUPFAM" id="SSF81324">
    <property type="entry name" value="Voltage-gated potassium channels"/>
    <property type="match status" value="1"/>
</dbReference>
<keyword evidence="1 3" id="KW-0812">Transmembrane</keyword>